<reference evidence="1" key="1">
    <citation type="journal article" date="2015" name="Nature">
        <title>Complex archaea that bridge the gap between prokaryotes and eukaryotes.</title>
        <authorList>
            <person name="Spang A."/>
            <person name="Saw J.H."/>
            <person name="Jorgensen S.L."/>
            <person name="Zaremba-Niedzwiedzka K."/>
            <person name="Martijn J."/>
            <person name="Lind A.E."/>
            <person name="van Eijk R."/>
            <person name="Schleper C."/>
            <person name="Guy L."/>
            <person name="Ettema T.J."/>
        </authorList>
    </citation>
    <scope>NUCLEOTIDE SEQUENCE</scope>
</reference>
<proteinExistence type="predicted"/>
<name>A0A0F9FMX1_9ZZZZ</name>
<dbReference type="EMBL" id="LAZR01020750">
    <property type="protein sequence ID" value="KKL87749.1"/>
    <property type="molecule type" value="Genomic_DNA"/>
</dbReference>
<gene>
    <name evidence="1" type="ORF">LCGC14_1931610</name>
</gene>
<dbReference type="AlphaFoldDB" id="A0A0F9FMX1"/>
<accession>A0A0F9FMX1</accession>
<organism evidence="1">
    <name type="scientific">marine sediment metagenome</name>
    <dbReference type="NCBI Taxonomy" id="412755"/>
    <lineage>
        <taxon>unclassified sequences</taxon>
        <taxon>metagenomes</taxon>
        <taxon>ecological metagenomes</taxon>
    </lineage>
</organism>
<sequence length="63" mass="6748">MAGEGDYGSGGVAMIRQLRGKGKERALLVGRWLPAGWTHVVVSVAAASEDVVVLRVRNIRTDD</sequence>
<protein>
    <submittedName>
        <fullName evidence="1">Uncharacterized protein</fullName>
    </submittedName>
</protein>
<evidence type="ECO:0000313" key="1">
    <source>
        <dbReference type="EMBL" id="KKL87749.1"/>
    </source>
</evidence>
<comment type="caution">
    <text evidence="1">The sequence shown here is derived from an EMBL/GenBank/DDBJ whole genome shotgun (WGS) entry which is preliminary data.</text>
</comment>